<evidence type="ECO:0000259" key="1">
    <source>
        <dbReference type="SMART" id="SM00897"/>
    </source>
</evidence>
<dbReference type="AlphaFoldDB" id="A0A1M7IHK7"/>
<dbReference type="Pfam" id="PF10442">
    <property type="entry name" value="FIST_C"/>
    <property type="match status" value="1"/>
</dbReference>
<reference evidence="4" key="1">
    <citation type="submission" date="2016-11" db="EMBL/GenBank/DDBJ databases">
        <authorList>
            <person name="Varghese N."/>
            <person name="Submissions S."/>
        </authorList>
    </citation>
    <scope>NUCLEOTIDE SEQUENCE [LARGE SCALE GENOMIC DNA]</scope>
    <source>
        <strain evidence="4">DSM 6637</strain>
    </source>
</reference>
<feature type="domain" description="FIST C-domain" evidence="2">
    <location>
        <begin position="239"/>
        <end position="366"/>
    </location>
</feature>
<dbReference type="EMBL" id="FRCK01000008">
    <property type="protein sequence ID" value="SHM39907.1"/>
    <property type="molecule type" value="Genomic_DNA"/>
</dbReference>
<dbReference type="STRING" id="53463.SAMN05444389_108125"/>
<dbReference type="PANTHER" id="PTHR40252:SF2">
    <property type="entry name" value="BLR0328 PROTEIN"/>
    <property type="match status" value="1"/>
</dbReference>
<sequence>MAETSLEDAGPGGSQAPVALSVAAEDAAGADTLVAGLAECDPALVLLFGSPRAALGPIAQRLGDRLAGVRIAGCSSAGEIGAAGYQRDTVVAVGFPRSSFRVGAVALRNQRLIPVSAWLSQLRQLRDEFPPRPGWSQFGILLADGSASQEDVLVTALDAALPDVPVVGGSAGEGVDFGQSCQILDGAVIPGAAIFVLVETSLAVSEVSFAHFTPTEKRAVVTSADPGGRVIHELNAEPAAQEYARLAGLDPARLGRADFARHPLLLKTGRRHHVRAISGVGQGGALQLMSAVETGAVLTLGQAGDVTAGFADTLDALPRLPLMVLGFDCILRRLAVEQAGMTGAMAELFDRYRIFGFNTFGEQLGAMHVNQTFVGLALMEPDPAA</sequence>
<dbReference type="OrthoDB" id="9807948at2"/>
<protein>
    <submittedName>
        <fullName evidence="3">Uncharacterized conserved protein, contains FIST_N domain</fullName>
    </submittedName>
</protein>
<dbReference type="Proteomes" id="UP000184444">
    <property type="component" value="Unassembled WGS sequence"/>
</dbReference>
<dbReference type="PANTHER" id="PTHR40252">
    <property type="entry name" value="BLR0328 PROTEIN"/>
    <property type="match status" value="1"/>
</dbReference>
<dbReference type="SMART" id="SM01204">
    <property type="entry name" value="FIST_C"/>
    <property type="match status" value="1"/>
</dbReference>
<dbReference type="InterPro" id="IPR013702">
    <property type="entry name" value="FIST_domain_N"/>
</dbReference>
<keyword evidence="4" id="KW-1185">Reference proteome</keyword>
<evidence type="ECO:0000313" key="4">
    <source>
        <dbReference type="Proteomes" id="UP000184444"/>
    </source>
</evidence>
<name>A0A1M7IHK7_9RHOB</name>
<dbReference type="Pfam" id="PF08495">
    <property type="entry name" value="FIST"/>
    <property type="match status" value="1"/>
</dbReference>
<accession>A0A1M7IHK7</accession>
<gene>
    <name evidence="3" type="ORF">SAMN05444389_108125</name>
</gene>
<evidence type="ECO:0000259" key="2">
    <source>
        <dbReference type="SMART" id="SM01204"/>
    </source>
</evidence>
<feature type="domain" description="FIST" evidence="1">
    <location>
        <begin position="41"/>
        <end position="238"/>
    </location>
</feature>
<proteinExistence type="predicted"/>
<evidence type="ECO:0000313" key="3">
    <source>
        <dbReference type="EMBL" id="SHM39907.1"/>
    </source>
</evidence>
<dbReference type="InterPro" id="IPR019494">
    <property type="entry name" value="FIST_C"/>
</dbReference>
<dbReference type="SMART" id="SM00897">
    <property type="entry name" value="FIST"/>
    <property type="match status" value="1"/>
</dbReference>
<organism evidence="3 4">
    <name type="scientific">Paracoccus solventivorans</name>
    <dbReference type="NCBI Taxonomy" id="53463"/>
    <lineage>
        <taxon>Bacteria</taxon>
        <taxon>Pseudomonadati</taxon>
        <taxon>Pseudomonadota</taxon>
        <taxon>Alphaproteobacteria</taxon>
        <taxon>Rhodobacterales</taxon>
        <taxon>Paracoccaceae</taxon>
        <taxon>Paracoccus</taxon>
    </lineage>
</organism>